<feature type="domain" description="Lipid A biosynthesis N-terminal" evidence="2">
    <location>
        <begin position="124"/>
        <end position="195"/>
    </location>
</feature>
<keyword evidence="1" id="KW-1133">Transmembrane helix</keyword>
<feature type="non-terminal residue" evidence="3">
    <location>
        <position position="1"/>
    </location>
</feature>
<name>A0ABS5W287_9BACT</name>
<evidence type="ECO:0000313" key="4">
    <source>
        <dbReference type="Proteomes" id="UP000772618"/>
    </source>
</evidence>
<dbReference type="Gene3D" id="1.20.1280.290">
    <property type="match status" value="1"/>
</dbReference>
<feature type="domain" description="Lipid A biosynthesis N-terminal" evidence="2">
    <location>
        <begin position="4"/>
        <end position="75"/>
    </location>
</feature>
<dbReference type="SMART" id="SM01259">
    <property type="entry name" value="LAB_N"/>
    <property type="match status" value="2"/>
</dbReference>
<proteinExistence type="predicted"/>
<feature type="transmembrane region" description="Helical" evidence="1">
    <location>
        <begin position="85"/>
        <end position="103"/>
    </location>
</feature>
<dbReference type="RefSeq" id="WP_254157659.1">
    <property type="nucleotide sequence ID" value="NZ_JAHESD010000105.1"/>
</dbReference>
<evidence type="ECO:0000256" key="1">
    <source>
        <dbReference type="SAM" id="Phobius"/>
    </source>
</evidence>
<feature type="transmembrane region" description="Helical" evidence="1">
    <location>
        <begin position="153"/>
        <end position="171"/>
    </location>
</feature>
<feature type="transmembrane region" description="Helical" evidence="1">
    <location>
        <begin position="115"/>
        <end position="132"/>
    </location>
</feature>
<keyword evidence="4" id="KW-1185">Reference proteome</keyword>
<sequence length="202" mass="22950">VYALGFFSQGLFAARLIIQWLLSEKEGRVVSPVIYWQISLVATYLFILYGIFQNDFVIILGQALSYIICVRNLQLEGSWNTMPSFFRFLSIVLPFVTVAWVFLPSSGMTADFSTQSFLDIIMMIGAIGQLLLNVRFLYQWYYAEKTKTSDLPVGFWVMTAVGSVMVVIYALDRFDPVLLFAQGLGLLAAIRNIQLHYKPKQA</sequence>
<dbReference type="Pfam" id="PF07578">
    <property type="entry name" value="LAB_N"/>
    <property type="match status" value="2"/>
</dbReference>
<organism evidence="3 4">
    <name type="scientific">Chryseosolibacter indicus</name>
    <dbReference type="NCBI Taxonomy" id="2782351"/>
    <lineage>
        <taxon>Bacteria</taxon>
        <taxon>Pseudomonadati</taxon>
        <taxon>Bacteroidota</taxon>
        <taxon>Cytophagia</taxon>
        <taxon>Cytophagales</taxon>
        <taxon>Chryseotaleaceae</taxon>
        <taxon>Chryseosolibacter</taxon>
    </lineage>
</organism>
<keyword evidence="1" id="KW-0812">Transmembrane</keyword>
<evidence type="ECO:0000259" key="2">
    <source>
        <dbReference type="SMART" id="SM01259"/>
    </source>
</evidence>
<protein>
    <submittedName>
        <fullName evidence="3">Lipid-A-disaccharide synthase N-terminal domain-containing protein</fullName>
    </submittedName>
</protein>
<gene>
    <name evidence="3" type="ORF">KK060_24095</name>
</gene>
<keyword evidence="1" id="KW-0472">Membrane</keyword>
<accession>A0ABS5W287</accession>
<dbReference type="EMBL" id="JAHESD010000105">
    <property type="protein sequence ID" value="MBT1706381.1"/>
    <property type="molecule type" value="Genomic_DNA"/>
</dbReference>
<comment type="caution">
    <text evidence="3">The sequence shown here is derived from an EMBL/GenBank/DDBJ whole genome shotgun (WGS) entry which is preliminary data.</text>
</comment>
<dbReference type="InterPro" id="IPR011499">
    <property type="entry name" value="Lipid_A_biosynth_N"/>
</dbReference>
<evidence type="ECO:0000313" key="3">
    <source>
        <dbReference type="EMBL" id="MBT1706381.1"/>
    </source>
</evidence>
<reference evidence="3 4" key="1">
    <citation type="submission" date="2021-05" db="EMBL/GenBank/DDBJ databases">
        <title>A Polyphasic approach of four new species of the genus Ohtaekwangia: Ohtaekwangia histidinii sp. nov., Ohtaekwangia cretensis sp. nov., Ohtaekwangia indiensis sp. nov., Ohtaekwangia reichenbachii sp. nov. from diverse environment.</title>
        <authorList>
            <person name="Octaviana S."/>
        </authorList>
    </citation>
    <scope>NUCLEOTIDE SEQUENCE [LARGE SCALE GENOMIC DNA]</scope>
    <source>
        <strain evidence="3 4">PWU20</strain>
    </source>
</reference>
<feature type="transmembrane region" description="Helical" evidence="1">
    <location>
        <begin position="34"/>
        <end position="51"/>
    </location>
</feature>
<dbReference type="Proteomes" id="UP000772618">
    <property type="component" value="Unassembled WGS sequence"/>
</dbReference>